<dbReference type="PANTHER" id="PTHR36849:SF1">
    <property type="entry name" value="CYTOPLASMIC PROTEIN"/>
    <property type="match status" value="1"/>
</dbReference>
<dbReference type="PANTHER" id="PTHR36849">
    <property type="entry name" value="CYTOPLASMIC PROTEIN-RELATED"/>
    <property type="match status" value="1"/>
</dbReference>
<sequence length="119" mass="14243">MIKIKRIYDSSGDEDGCRVLVDRLWPRGLSKESARVDVWMKEIAPSAILRKWFCHDTEKWEEFTKLYTRELTENKQMLLEIKRLEKEHKTVTLLYASKDTEHNQAQVLYRELKKIEASE</sequence>
<dbReference type="InterPro" id="IPR052552">
    <property type="entry name" value="YeaO-like"/>
</dbReference>
<name>A0A644WZ94_9ZZZZ</name>
<dbReference type="Pfam" id="PF22752">
    <property type="entry name" value="DUF488-N3i"/>
    <property type="match status" value="1"/>
</dbReference>
<dbReference type="EMBL" id="VSSQ01001327">
    <property type="protein sequence ID" value="MPM07363.1"/>
    <property type="molecule type" value="Genomic_DNA"/>
</dbReference>
<evidence type="ECO:0000313" key="1">
    <source>
        <dbReference type="EMBL" id="MPM07363.1"/>
    </source>
</evidence>
<comment type="caution">
    <text evidence="1">The sequence shown here is derived from an EMBL/GenBank/DDBJ whole genome shotgun (WGS) entry which is preliminary data.</text>
</comment>
<organism evidence="1">
    <name type="scientific">bioreactor metagenome</name>
    <dbReference type="NCBI Taxonomy" id="1076179"/>
    <lineage>
        <taxon>unclassified sequences</taxon>
        <taxon>metagenomes</taxon>
        <taxon>ecological metagenomes</taxon>
    </lineage>
</organism>
<proteinExistence type="predicted"/>
<evidence type="ECO:0008006" key="2">
    <source>
        <dbReference type="Google" id="ProtNLM"/>
    </source>
</evidence>
<reference evidence="1" key="1">
    <citation type="submission" date="2019-08" db="EMBL/GenBank/DDBJ databases">
        <authorList>
            <person name="Kucharzyk K."/>
            <person name="Murdoch R.W."/>
            <person name="Higgins S."/>
            <person name="Loffler F."/>
        </authorList>
    </citation>
    <scope>NUCLEOTIDE SEQUENCE</scope>
</reference>
<dbReference type="AlphaFoldDB" id="A0A644WZ94"/>
<protein>
    <recommendedName>
        <fullName evidence="2">DUF488 domain-containing protein</fullName>
    </recommendedName>
</protein>
<accession>A0A644WZ94</accession>
<gene>
    <name evidence="1" type="ORF">SDC9_53669</name>
</gene>